<accession>A0ABT1TCE3</accession>
<dbReference type="PRINTS" id="PR00946">
    <property type="entry name" value="HGSCAVENGER"/>
</dbReference>
<organism evidence="3 4">
    <name type="scientific">Methylomonas subterranea</name>
    <dbReference type="NCBI Taxonomy" id="2952225"/>
    <lineage>
        <taxon>Bacteria</taxon>
        <taxon>Pseudomonadati</taxon>
        <taxon>Pseudomonadota</taxon>
        <taxon>Gammaproteobacteria</taxon>
        <taxon>Methylococcales</taxon>
        <taxon>Methylococcaceae</taxon>
        <taxon>Methylomonas</taxon>
    </lineage>
</organism>
<protein>
    <submittedName>
        <fullName evidence="3">Cation transporter</fullName>
    </submittedName>
</protein>
<evidence type="ECO:0000256" key="1">
    <source>
        <dbReference type="ARBA" id="ARBA00022723"/>
    </source>
</evidence>
<dbReference type="EMBL" id="JANIBJ010000004">
    <property type="protein sequence ID" value="MCQ8103137.1"/>
    <property type="molecule type" value="Genomic_DNA"/>
</dbReference>
<dbReference type="Pfam" id="PF00403">
    <property type="entry name" value="HMA"/>
    <property type="match status" value="1"/>
</dbReference>
<name>A0ABT1TCE3_9GAMM</name>
<keyword evidence="1" id="KW-0479">Metal-binding</keyword>
<dbReference type="SUPFAM" id="SSF55008">
    <property type="entry name" value="HMA, heavy metal-associated domain"/>
    <property type="match status" value="1"/>
</dbReference>
<evidence type="ECO:0000313" key="4">
    <source>
        <dbReference type="Proteomes" id="UP001524499"/>
    </source>
</evidence>
<dbReference type="PANTHER" id="PTHR46594:SF4">
    <property type="entry name" value="P-TYPE CATION-TRANSPORTING ATPASE"/>
    <property type="match status" value="1"/>
</dbReference>
<dbReference type="CDD" id="cd00371">
    <property type="entry name" value="HMA"/>
    <property type="match status" value="1"/>
</dbReference>
<evidence type="ECO:0000259" key="2">
    <source>
        <dbReference type="PROSITE" id="PS50846"/>
    </source>
</evidence>
<sequence>MSESVSINVSGMKCGGCENTLNTALSAIEGVLAVKASHQEKKVEVEFDPAKTDLDEIEDAIADAGFSVE</sequence>
<dbReference type="Gene3D" id="3.30.70.100">
    <property type="match status" value="1"/>
</dbReference>
<comment type="caution">
    <text evidence="3">The sequence shown here is derived from an EMBL/GenBank/DDBJ whole genome shotgun (WGS) entry which is preliminary data.</text>
</comment>
<dbReference type="InterPro" id="IPR006121">
    <property type="entry name" value="HMA_dom"/>
</dbReference>
<dbReference type="RefSeq" id="WP_256600807.1">
    <property type="nucleotide sequence ID" value="NZ_JANIBJ010000004.1"/>
</dbReference>
<gene>
    <name evidence="3" type="ORF">NP590_03370</name>
</gene>
<dbReference type="InterPro" id="IPR036163">
    <property type="entry name" value="HMA_dom_sf"/>
</dbReference>
<dbReference type="PROSITE" id="PS50846">
    <property type="entry name" value="HMA_2"/>
    <property type="match status" value="1"/>
</dbReference>
<dbReference type="InterPro" id="IPR001802">
    <property type="entry name" value="MerP/CopZ"/>
</dbReference>
<keyword evidence="4" id="KW-1185">Reference proteome</keyword>
<feature type="domain" description="HMA" evidence="2">
    <location>
        <begin position="3"/>
        <end position="69"/>
    </location>
</feature>
<reference evidence="3 4" key="1">
    <citation type="submission" date="2022-07" db="EMBL/GenBank/DDBJ databases">
        <title>Methylomonas rivi sp. nov., Methylomonas rosea sp. nov., Methylomonas aureus sp. nov. and Methylomonas subterranea sp. nov., four novel methanotrophs isolated from a freshwater creek and the deep terrestrial subsurface.</title>
        <authorList>
            <person name="Abin C."/>
            <person name="Sankaranarayanan K."/>
            <person name="Garner C."/>
            <person name="Sindelar R."/>
            <person name="Kotary K."/>
            <person name="Garner R."/>
            <person name="Barclay S."/>
            <person name="Lawson P."/>
            <person name="Krumholz L."/>
        </authorList>
    </citation>
    <scope>NUCLEOTIDE SEQUENCE [LARGE SCALE GENOMIC DNA]</scope>
    <source>
        <strain evidence="3 4">SURF-2</strain>
    </source>
</reference>
<dbReference type="PANTHER" id="PTHR46594">
    <property type="entry name" value="P-TYPE CATION-TRANSPORTING ATPASE"/>
    <property type="match status" value="1"/>
</dbReference>
<dbReference type="Proteomes" id="UP001524499">
    <property type="component" value="Unassembled WGS sequence"/>
</dbReference>
<evidence type="ECO:0000313" key="3">
    <source>
        <dbReference type="EMBL" id="MCQ8103137.1"/>
    </source>
</evidence>
<proteinExistence type="predicted"/>